<dbReference type="AlphaFoldDB" id="A0A9Q8LIV9"/>
<dbReference type="OrthoDB" id="10070917at2759"/>
<keyword evidence="3" id="KW-1185">Reference proteome</keyword>
<organism evidence="2 3">
    <name type="scientific">Passalora fulva</name>
    <name type="common">Tomato leaf mold</name>
    <name type="synonym">Cladosporium fulvum</name>
    <dbReference type="NCBI Taxonomy" id="5499"/>
    <lineage>
        <taxon>Eukaryota</taxon>
        <taxon>Fungi</taxon>
        <taxon>Dikarya</taxon>
        <taxon>Ascomycota</taxon>
        <taxon>Pezizomycotina</taxon>
        <taxon>Dothideomycetes</taxon>
        <taxon>Dothideomycetidae</taxon>
        <taxon>Mycosphaerellales</taxon>
        <taxon>Mycosphaerellaceae</taxon>
        <taxon>Fulvia</taxon>
    </lineage>
</organism>
<evidence type="ECO:0000313" key="3">
    <source>
        <dbReference type="Proteomes" id="UP000756132"/>
    </source>
</evidence>
<evidence type="ECO:0000256" key="1">
    <source>
        <dbReference type="SAM" id="MobiDB-lite"/>
    </source>
</evidence>
<evidence type="ECO:0000313" key="2">
    <source>
        <dbReference type="EMBL" id="UJO17949.1"/>
    </source>
</evidence>
<gene>
    <name evidence="2" type="ORF">CLAFUR5_06037</name>
</gene>
<dbReference type="GeneID" id="71985915"/>
<dbReference type="Proteomes" id="UP000756132">
    <property type="component" value="Chromosome 5"/>
</dbReference>
<protein>
    <submittedName>
        <fullName evidence="2">Alpha-xylosidase A</fullName>
    </submittedName>
</protein>
<dbReference type="RefSeq" id="XP_047762315.1">
    <property type="nucleotide sequence ID" value="XM_047905185.1"/>
</dbReference>
<dbReference type="EMBL" id="CP090167">
    <property type="protein sequence ID" value="UJO17949.1"/>
    <property type="molecule type" value="Genomic_DNA"/>
</dbReference>
<sequence length="115" mass="12838">MYDPPLEGPENGALTGMKYDVKVNGTQTVAIRNGKTIVKTYSPNQNNQTIVRLAFYRVEQDGSETLLANEYSPLKSINRAITRGKTEATTSLQRSRSVRRPMSRSMALELSRITS</sequence>
<reference evidence="2" key="2">
    <citation type="journal article" date="2022" name="Microb. Genom.">
        <title>A chromosome-scale genome assembly of the tomato pathogen Cladosporium fulvum reveals a compartmentalized genome architecture and the presence of a dispensable chromosome.</title>
        <authorList>
            <person name="Zaccaron A.Z."/>
            <person name="Chen L.H."/>
            <person name="Samaras A."/>
            <person name="Stergiopoulos I."/>
        </authorList>
    </citation>
    <scope>NUCLEOTIDE SEQUENCE</scope>
    <source>
        <strain evidence="2">Race5_Kim</strain>
    </source>
</reference>
<feature type="region of interest" description="Disordered" evidence="1">
    <location>
        <begin position="85"/>
        <end position="115"/>
    </location>
</feature>
<accession>A0A9Q8LIV9</accession>
<name>A0A9Q8LIV9_PASFU</name>
<reference evidence="2" key="1">
    <citation type="submission" date="2021-12" db="EMBL/GenBank/DDBJ databases">
        <authorList>
            <person name="Zaccaron A."/>
            <person name="Stergiopoulos I."/>
        </authorList>
    </citation>
    <scope>NUCLEOTIDE SEQUENCE</scope>
    <source>
        <strain evidence="2">Race5_Kim</strain>
    </source>
</reference>
<proteinExistence type="predicted"/>
<dbReference type="KEGG" id="ffu:CLAFUR5_06037"/>